<dbReference type="Pfam" id="PF01797">
    <property type="entry name" value="Y1_Tnp"/>
    <property type="match status" value="1"/>
</dbReference>
<comment type="caution">
    <text evidence="2">The sequence shown here is derived from an EMBL/GenBank/DDBJ whole genome shotgun (WGS) entry which is preliminary data.</text>
</comment>
<dbReference type="GO" id="GO:0003677">
    <property type="term" value="F:DNA binding"/>
    <property type="evidence" value="ECO:0007669"/>
    <property type="project" value="InterPro"/>
</dbReference>
<organism evidence="2 3">
    <name type="scientific">Aetokthonos hydrillicola Thurmond2011</name>
    <dbReference type="NCBI Taxonomy" id="2712845"/>
    <lineage>
        <taxon>Bacteria</taxon>
        <taxon>Bacillati</taxon>
        <taxon>Cyanobacteriota</taxon>
        <taxon>Cyanophyceae</taxon>
        <taxon>Nostocales</taxon>
        <taxon>Hapalosiphonaceae</taxon>
        <taxon>Aetokthonos</taxon>
    </lineage>
</organism>
<dbReference type="SUPFAM" id="SSF143422">
    <property type="entry name" value="Transposase IS200-like"/>
    <property type="match status" value="1"/>
</dbReference>
<gene>
    <name evidence="2" type="ORF">G7B40_039190</name>
</gene>
<dbReference type="PANTHER" id="PTHR34322">
    <property type="entry name" value="TRANSPOSASE, Y1_TNP DOMAIN-CONTAINING"/>
    <property type="match status" value="1"/>
</dbReference>
<dbReference type="Gene3D" id="3.30.70.1290">
    <property type="entry name" value="Transposase IS200-like"/>
    <property type="match status" value="1"/>
</dbReference>
<dbReference type="InterPro" id="IPR002686">
    <property type="entry name" value="Transposase_17"/>
</dbReference>
<evidence type="ECO:0000313" key="2">
    <source>
        <dbReference type="EMBL" id="MDR9900528.1"/>
    </source>
</evidence>
<dbReference type="EMBL" id="JAALHA020000035">
    <property type="protein sequence ID" value="MDR9900528.1"/>
    <property type="molecule type" value="Genomic_DNA"/>
</dbReference>
<dbReference type="PANTHER" id="PTHR34322:SF2">
    <property type="entry name" value="TRANSPOSASE IS200-LIKE DOMAIN-CONTAINING PROTEIN"/>
    <property type="match status" value="1"/>
</dbReference>
<dbReference type="GO" id="GO:0006313">
    <property type="term" value="P:DNA transposition"/>
    <property type="evidence" value="ECO:0007669"/>
    <property type="project" value="InterPro"/>
</dbReference>
<feature type="domain" description="Transposase IS200-like" evidence="1">
    <location>
        <begin position="21"/>
        <end position="138"/>
    </location>
</feature>
<dbReference type="SMART" id="SM01321">
    <property type="entry name" value="Y1_Tnp"/>
    <property type="match status" value="1"/>
</dbReference>
<evidence type="ECO:0000259" key="1">
    <source>
        <dbReference type="SMART" id="SM01321"/>
    </source>
</evidence>
<dbReference type="Proteomes" id="UP000667802">
    <property type="component" value="Unassembled WGS sequence"/>
</dbReference>
<protein>
    <submittedName>
        <fullName evidence="2">Transposase</fullName>
    </submittedName>
</protein>
<reference evidence="3" key="1">
    <citation type="journal article" date="2021" name="Science">
        <title>Hunting the eagle killer: A cyanobacterial neurotoxin causes vacuolar myelinopathy.</title>
        <authorList>
            <person name="Breinlinger S."/>
            <person name="Phillips T.J."/>
            <person name="Haram B.N."/>
            <person name="Mares J."/>
            <person name="Martinez Yerena J.A."/>
            <person name="Hrouzek P."/>
            <person name="Sobotka R."/>
            <person name="Henderson W.M."/>
            <person name="Schmieder P."/>
            <person name="Williams S.M."/>
            <person name="Lauderdale J.D."/>
            <person name="Wilde H.D."/>
            <person name="Gerrin W."/>
            <person name="Kust A."/>
            <person name="Washington J.W."/>
            <person name="Wagner C."/>
            <person name="Geier B."/>
            <person name="Liebeke M."/>
            <person name="Enke H."/>
            <person name="Niedermeyer T.H.J."/>
            <person name="Wilde S.B."/>
        </authorList>
    </citation>
    <scope>NUCLEOTIDE SEQUENCE [LARGE SCALE GENOMIC DNA]</scope>
    <source>
        <strain evidence="3">Thurmond2011</strain>
    </source>
</reference>
<dbReference type="InterPro" id="IPR036515">
    <property type="entry name" value="Transposase_17_sf"/>
</dbReference>
<accession>A0AAP5ME48</accession>
<dbReference type="AlphaFoldDB" id="A0AAP5ME48"/>
<keyword evidence="3" id="KW-1185">Reference proteome</keyword>
<sequence>MQKFSALFPPVVMPRPPRELKPNYCYHVTVRCNNREFKLSRHECREVFLYAIKKAQDKFKFKLYALCIMSNHVHYLLEPDQPEDLPKIMHWLNWYTAMCFNRMLNRTGHFWEKRYHSSGFEKTDYKRALNTLRYIHANPKAANMQQGFFYDFSNYGTHDRLSNDGITQWHPAFLQLGRTLEECAAKYRRFCQRYRPQGKPEKKSFWGSSFLPSILKGGKSKKFSPGQMSLPWDKQRVTESTEVRDVAEKFIQANCYQPPVPGIRFQEC</sequence>
<dbReference type="GO" id="GO:0004803">
    <property type="term" value="F:transposase activity"/>
    <property type="evidence" value="ECO:0007669"/>
    <property type="project" value="InterPro"/>
</dbReference>
<proteinExistence type="predicted"/>
<evidence type="ECO:0000313" key="3">
    <source>
        <dbReference type="Proteomes" id="UP000667802"/>
    </source>
</evidence>
<name>A0AAP5ME48_9CYAN</name>